<evidence type="ECO:0000313" key="2">
    <source>
        <dbReference type="Proteomes" id="UP000243105"/>
    </source>
</evidence>
<dbReference type="Proteomes" id="UP000243105">
    <property type="component" value="Unassembled WGS sequence"/>
</dbReference>
<proteinExistence type="predicted"/>
<protein>
    <submittedName>
        <fullName evidence="1">Uncharacterized protein</fullName>
    </submittedName>
</protein>
<gene>
    <name evidence="1" type="ORF">JGI25_00928</name>
</gene>
<dbReference type="EMBL" id="CZVV01000054">
    <property type="protein sequence ID" value="CUT01645.1"/>
    <property type="molecule type" value="Genomic_DNA"/>
</dbReference>
<accession>A0A916LJU2</accession>
<evidence type="ECO:0000313" key="1">
    <source>
        <dbReference type="EMBL" id="CUT01645.1"/>
    </source>
</evidence>
<sequence length="143" mass="15505">MAEKSKGEDIRFLDIVNAISFLIAREGGLIDGDISNRMIGVLSAYATDVATTLQKRQNKEITENETKQILKESTKSSIKALISIAYDAAVFSARTFLSKTFPPLAHVVTVVAAAVKKTVVDKIFGFAKKALSAPIKLISKLFS</sequence>
<name>A0A916LJU2_KRYT1</name>
<dbReference type="AlphaFoldDB" id="A0A916LJU2"/>
<comment type="caution">
    <text evidence="1">The sequence shown here is derived from an EMBL/GenBank/DDBJ whole genome shotgun (WGS) entry which is preliminary data.</text>
</comment>
<reference evidence="1 2" key="1">
    <citation type="submission" date="2015-11" db="EMBL/GenBank/DDBJ databases">
        <authorList>
            <person name="Varghese N."/>
        </authorList>
    </citation>
    <scope>NUCLEOTIDE SEQUENCE [LARGE SCALE GENOMIC DNA]</scope>
    <source>
        <strain evidence="1 2">JGI-25</strain>
    </source>
</reference>
<dbReference type="RefSeq" id="WP_072263909.1">
    <property type="nucleotide sequence ID" value="NZ_CZVV01000054.1"/>
</dbReference>
<organism evidence="1 2">
    <name type="scientific">Kryptobacter tengchongensis</name>
    <dbReference type="NCBI Taxonomy" id="1643429"/>
    <lineage>
        <taxon>Bacteria</taxon>
        <taxon>Pseudomonadati</taxon>
        <taxon>Candidatus Kryptoniota</taxon>
        <taxon>Candidatus Kryptobacter</taxon>
    </lineage>
</organism>